<evidence type="ECO:0000256" key="1">
    <source>
        <dbReference type="ARBA" id="ARBA00004613"/>
    </source>
</evidence>
<dbReference type="GO" id="GO:0016042">
    <property type="term" value="P:lipid catabolic process"/>
    <property type="evidence" value="ECO:0007669"/>
    <property type="project" value="TreeGrafter"/>
</dbReference>
<dbReference type="InterPro" id="IPR029058">
    <property type="entry name" value="AB_hydrolase_fold"/>
</dbReference>
<dbReference type="InterPro" id="IPR013818">
    <property type="entry name" value="Lipase"/>
</dbReference>
<comment type="subcellular location">
    <subcellularLocation>
        <location evidence="1">Secreted</location>
    </subcellularLocation>
</comment>
<evidence type="ECO:0000256" key="3">
    <source>
        <dbReference type="ARBA" id="ARBA00022525"/>
    </source>
</evidence>
<evidence type="ECO:0000313" key="7">
    <source>
        <dbReference type="Proteomes" id="UP000475862"/>
    </source>
</evidence>
<evidence type="ECO:0000256" key="4">
    <source>
        <dbReference type="RuleBase" id="RU004262"/>
    </source>
</evidence>
<name>A0A6G0TKI3_APHGL</name>
<comment type="caution">
    <text evidence="6">The sequence shown here is derived from an EMBL/GenBank/DDBJ whole genome shotgun (WGS) entry which is preliminary data.</text>
</comment>
<keyword evidence="3" id="KW-0964">Secreted</keyword>
<keyword evidence="7" id="KW-1185">Reference proteome</keyword>
<dbReference type="SUPFAM" id="SSF53474">
    <property type="entry name" value="alpha/beta-Hydrolases"/>
    <property type="match status" value="1"/>
</dbReference>
<dbReference type="GO" id="GO:0017171">
    <property type="term" value="F:serine hydrolase activity"/>
    <property type="evidence" value="ECO:0007669"/>
    <property type="project" value="TreeGrafter"/>
</dbReference>
<sequence length="340" mass="38078">MSSLEQDFLGVFSGLTVLLVIVTCGAIHNSNRNTCIEATDNCPNEYIKFYLYTNKTKDNPIELSQDSIKNIQFAMTFDLKILIHGIKGSQDDDFNTLLRNAYFSQAEYNIISVDYHSIATSLKCYDVAVRNLPIIAKCITQFLVAILDEYDQFEYVHAIGFSLGGQAAGLVGKLLKAEGKLLNRATGLDPALPYFEYMWNKLDVQSATVVDVIHTNCGALGQMLPIGTVDFYANGAITQPGCDKNKYWYFCSHERAYKYYAESIYHGTAMSGFYATTSSSLNQLSLLGHFSTFSGKKILVGEYLDPETKGIYNFITNDTPPYAKGKNKFSTFLMKLFFNF</sequence>
<comment type="similarity">
    <text evidence="2 4">Belongs to the AB hydrolase superfamily. Lipase family.</text>
</comment>
<dbReference type="PANTHER" id="PTHR11610:SF177">
    <property type="entry name" value="IP13478P-RELATED"/>
    <property type="match status" value="1"/>
</dbReference>
<dbReference type="EMBL" id="VYZN01000028">
    <property type="protein sequence ID" value="KAE9534461.1"/>
    <property type="molecule type" value="Genomic_DNA"/>
</dbReference>
<feature type="domain" description="Lipase" evidence="5">
    <location>
        <begin position="44"/>
        <end position="280"/>
    </location>
</feature>
<evidence type="ECO:0000259" key="5">
    <source>
        <dbReference type="Pfam" id="PF00151"/>
    </source>
</evidence>
<protein>
    <recommendedName>
        <fullName evidence="5">Lipase domain-containing protein</fullName>
    </recommendedName>
</protein>
<proteinExistence type="inferred from homology"/>
<reference evidence="6 7" key="1">
    <citation type="submission" date="2019-08" db="EMBL/GenBank/DDBJ databases">
        <title>The genome of the soybean aphid Biotype 1, its phylome, world population structure and adaptation to the North American continent.</title>
        <authorList>
            <person name="Giordano R."/>
            <person name="Donthu R.K."/>
            <person name="Hernandez A.G."/>
            <person name="Wright C.L."/>
            <person name="Zimin A.V."/>
        </authorList>
    </citation>
    <scope>NUCLEOTIDE SEQUENCE [LARGE SCALE GENOMIC DNA]</scope>
    <source>
        <tissue evidence="6">Whole aphids</tissue>
    </source>
</reference>
<dbReference type="Pfam" id="PF00151">
    <property type="entry name" value="Lipase"/>
    <property type="match status" value="1"/>
</dbReference>
<dbReference type="Gene3D" id="3.40.50.1820">
    <property type="entry name" value="alpha/beta hydrolase"/>
    <property type="match status" value="1"/>
</dbReference>
<dbReference type="InterPro" id="IPR000734">
    <property type="entry name" value="TAG_lipase"/>
</dbReference>
<dbReference type="OrthoDB" id="199913at2759"/>
<dbReference type="Proteomes" id="UP000475862">
    <property type="component" value="Unassembled WGS sequence"/>
</dbReference>
<dbReference type="GO" id="GO:0016298">
    <property type="term" value="F:lipase activity"/>
    <property type="evidence" value="ECO:0007669"/>
    <property type="project" value="InterPro"/>
</dbReference>
<organism evidence="6 7">
    <name type="scientific">Aphis glycines</name>
    <name type="common">Soybean aphid</name>
    <dbReference type="NCBI Taxonomy" id="307491"/>
    <lineage>
        <taxon>Eukaryota</taxon>
        <taxon>Metazoa</taxon>
        <taxon>Ecdysozoa</taxon>
        <taxon>Arthropoda</taxon>
        <taxon>Hexapoda</taxon>
        <taxon>Insecta</taxon>
        <taxon>Pterygota</taxon>
        <taxon>Neoptera</taxon>
        <taxon>Paraneoptera</taxon>
        <taxon>Hemiptera</taxon>
        <taxon>Sternorrhyncha</taxon>
        <taxon>Aphidomorpha</taxon>
        <taxon>Aphidoidea</taxon>
        <taxon>Aphididae</taxon>
        <taxon>Aphidini</taxon>
        <taxon>Aphis</taxon>
        <taxon>Aphis</taxon>
    </lineage>
</organism>
<evidence type="ECO:0000256" key="2">
    <source>
        <dbReference type="ARBA" id="ARBA00010701"/>
    </source>
</evidence>
<dbReference type="AlphaFoldDB" id="A0A6G0TKI3"/>
<accession>A0A6G0TKI3</accession>
<evidence type="ECO:0000313" key="6">
    <source>
        <dbReference type="EMBL" id="KAE9534461.1"/>
    </source>
</evidence>
<dbReference type="GO" id="GO:0005615">
    <property type="term" value="C:extracellular space"/>
    <property type="evidence" value="ECO:0007669"/>
    <property type="project" value="TreeGrafter"/>
</dbReference>
<dbReference type="PANTHER" id="PTHR11610">
    <property type="entry name" value="LIPASE"/>
    <property type="match status" value="1"/>
</dbReference>
<gene>
    <name evidence="6" type="ORF">AGLY_008551</name>
</gene>